<reference evidence="2" key="1">
    <citation type="submission" date="2023-04" db="EMBL/GenBank/DDBJ databases">
        <title>Phytophthora fragariaefolia NBRC 109709.</title>
        <authorList>
            <person name="Ichikawa N."/>
            <person name="Sato H."/>
            <person name="Tonouchi N."/>
        </authorList>
    </citation>
    <scope>NUCLEOTIDE SEQUENCE</scope>
    <source>
        <strain evidence="2">NBRC 109709</strain>
    </source>
</reference>
<evidence type="ECO:0000313" key="2">
    <source>
        <dbReference type="EMBL" id="GMF45943.1"/>
    </source>
</evidence>
<dbReference type="AlphaFoldDB" id="A0A9W6XUF0"/>
<organism evidence="2 3">
    <name type="scientific">Phytophthora fragariaefolia</name>
    <dbReference type="NCBI Taxonomy" id="1490495"/>
    <lineage>
        <taxon>Eukaryota</taxon>
        <taxon>Sar</taxon>
        <taxon>Stramenopiles</taxon>
        <taxon>Oomycota</taxon>
        <taxon>Peronosporomycetes</taxon>
        <taxon>Peronosporales</taxon>
        <taxon>Peronosporaceae</taxon>
        <taxon>Phytophthora</taxon>
    </lineage>
</organism>
<dbReference type="Proteomes" id="UP001165121">
    <property type="component" value="Unassembled WGS sequence"/>
</dbReference>
<evidence type="ECO:0000313" key="3">
    <source>
        <dbReference type="Proteomes" id="UP001165121"/>
    </source>
</evidence>
<accession>A0A9W6XUF0</accession>
<evidence type="ECO:0000256" key="1">
    <source>
        <dbReference type="SAM" id="MobiDB-lite"/>
    </source>
</evidence>
<dbReference type="EMBL" id="BSXT01001896">
    <property type="protein sequence ID" value="GMF45943.1"/>
    <property type="molecule type" value="Genomic_DNA"/>
</dbReference>
<comment type="caution">
    <text evidence="2">The sequence shown here is derived from an EMBL/GenBank/DDBJ whole genome shotgun (WGS) entry which is preliminary data.</text>
</comment>
<sequence length="137" mass="14656">MRQVEKECNELDWTSSHGAAVGGSRVMPHDESTLGSGESSGHRLGGGSARASRLLLLAPQAANVESSLVSATKSDPVQTQLAEPKSIPASIELYGDIEMKEEAPEAAPPKLAEAPQSHSLKVRTIAQRYYTIAERLY</sequence>
<gene>
    <name evidence="2" type="ORF">Pfra01_001669700</name>
</gene>
<keyword evidence="3" id="KW-1185">Reference proteome</keyword>
<name>A0A9W6XUF0_9STRA</name>
<protein>
    <submittedName>
        <fullName evidence="2">Unnamed protein product</fullName>
    </submittedName>
</protein>
<feature type="region of interest" description="Disordered" evidence="1">
    <location>
        <begin position="1"/>
        <end position="47"/>
    </location>
</feature>
<proteinExistence type="predicted"/>